<sequence>MAFYLVIRGPLGVGKSTVSARLARVIHGAHISIDRILDEQGLWESGRLSEFLRANTFAIDRARKILARGKPVIFDGNFYWKSQIGDLIRRLDNLHHVVTLRAPLKVCIERDAQRHRPHGREAAREVYAKVARFEIGIAVDARGSPQSVVRKILSRLDLDGAGSGPPRRRRLASHAPGVQRTKALRTLQ</sequence>
<dbReference type="SUPFAM" id="SSF52540">
    <property type="entry name" value="P-loop containing nucleoside triphosphate hydrolases"/>
    <property type="match status" value="1"/>
</dbReference>
<dbReference type="Pfam" id="PF13671">
    <property type="entry name" value="AAA_33"/>
    <property type="match status" value="1"/>
</dbReference>
<reference evidence="1" key="1">
    <citation type="submission" date="2013-08" db="EMBL/GenBank/DDBJ databases">
        <authorList>
            <person name="Mendez C."/>
            <person name="Richter M."/>
            <person name="Ferrer M."/>
            <person name="Sanchez J."/>
        </authorList>
    </citation>
    <scope>NUCLEOTIDE SEQUENCE</scope>
</reference>
<dbReference type="EMBL" id="AUZY01011416">
    <property type="protein sequence ID" value="EQD34686.1"/>
    <property type="molecule type" value="Genomic_DNA"/>
</dbReference>
<accession>T0YGV9</accession>
<protein>
    <submittedName>
        <fullName evidence="1">Chromatin associated protein</fullName>
    </submittedName>
</protein>
<reference evidence="1" key="2">
    <citation type="journal article" date="2014" name="ISME J.">
        <title>Microbial stratification in low pH oxic and suboxic macroscopic growths along an acid mine drainage.</title>
        <authorList>
            <person name="Mendez-Garcia C."/>
            <person name="Mesa V."/>
            <person name="Sprenger R.R."/>
            <person name="Richter M."/>
            <person name="Diez M.S."/>
            <person name="Solano J."/>
            <person name="Bargiela R."/>
            <person name="Golyshina O.V."/>
            <person name="Manteca A."/>
            <person name="Ramos J.L."/>
            <person name="Gallego J.R."/>
            <person name="Llorente I."/>
            <person name="Martins Dos Santos V.A."/>
            <person name="Jensen O.N."/>
            <person name="Pelaez A.I."/>
            <person name="Sanchez J."/>
            <person name="Ferrer M."/>
        </authorList>
    </citation>
    <scope>NUCLEOTIDE SEQUENCE</scope>
</reference>
<dbReference type="InterPro" id="IPR027417">
    <property type="entry name" value="P-loop_NTPase"/>
</dbReference>
<evidence type="ECO:0000313" key="1">
    <source>
        <dbReference type="EMBL" id="EQD34686.1"/>
    </source>
</evidence>
<name>T0YGV9_9ZZZZ</name>
<dbReference type="AlphaFoldDB" id="T0YGV9"/>
<comment type="caution">
    <text evidence="1">The sequence shown here is derived from an EMBL/GenBank/DDBJ whole genome shotgun (WGS) entry which is preliminary data.</text>
</comment>
<proteinExistence type="predicted"/>
<gene>
    <name evidence="1" type="ORF">B1B_17095</name>
</gene>
<organism evidence="1">
    <name type="scientific">mine drainage metagenome</name>
    <dbReference type="NCBI Taxonomy" id="410659"/>
    <lineage>
        <taxon>unclassified sequences</taxon>
        <taxon>metagenomes</taxon>
        <taxon>ecological metagenomes</taxon>
    </lineage>
</organism>
<dbReference type="Gene3D" id="3.40.50.300">
    <property type="entry name" value="P-loop containing nucleotide triphosphate hydrolases"/>
    <property type="match status" value="1"/>
</dbReference>